<dbReference type="GO" id="GO:0051082">
    <property type="term" value="F:unfolded protein binding"/>
    <property type="evidence" value="ECO:0007669"/>
    <property type="project" value="InterPro"/>
</dbReference>
<dbReference type="Gene3D" id="1.10.287.370">
    <property type="match status" value="1"/>
</dbReference>
<accession>A0A1Y2FGY5</accession>
<keyword evidence="4" id="KW-1185">Reference proteome</keyword>
<dbReference type="OrthoDB" id="29646at2759"/>
<dbReference type="Pfam" id="PF01920">
    <property type="entry name" value="Prefoldin_2"/>
    <property type="match status" value="1"/>
</dbReference>
<keyword evidence="2" id="KW-0143">Chaperone</keyword>
<gene>
    <name evidence="3" type="ORF">BCR37DRAFT_347181</name>
</gene>
<comment type="similarity">
    <text evidence="1">Belongs to the prefoldin subunit beta family.</text>
</comment>
<evidence type="ECO:0000313" key="4">
    <source>
        <dbReference type="Proteomes" id="UP000193685"/>
    </source>
</evidence>
<dbReference type="Proteomes" id="UP000193685">
    <property type="component" value="Unassembled WGS sequence"/>
</dbReference>
<dbReference type="RefSeq" id="XP_040725535.1">
    <property type="nucleotide sequence ID" value="XM_040867748.1"/>
</dbReference>
<name>A0A1Y2FGY5_PROLT</name>
<dbReference type="FunFam" id="1.10.287.370:FF:000002">
    <property type="entry name" value="Prefoldin subunit 2"/>
    <property type="match status" value="1"/>
</dbReference>
<comment type="caution">
    <text evidence="3">The sequence shown here is derived from an EMBL/GenBank/DDBJ whole genome shotgun (WGS) entry which is preliminary data.</text>
</comment>
<dbReference type="PANTHER" id="PTHR13303">
    <property type="entry name" value="PREFOLDIN SUBUNIT 2"/>
    <property type="match status" value="1"/>
</dbReference>
<dbReference type="GeneID" id="63784347"/>
<dbReference type="InterPro" id="IPR002777">
    <property type="entry name" value="PFD_beta-like"/>
</dbReference>
<dbReference type="EMBL" id="MCFI01000009">
    <property type="protein sequence ID" value="ORY82664.1"/>
    <property type="molecule type" value="Genomic_DNA"/>
</dbReference>
<proteinExistence type="inferred from homology"/>
<dbReference type="GO" id="GO:0006457">
    <property type="term" value="P:protein folding"/>
    <property type="evidence" value="ECO:0007669"/>
    <property type="project" value="InterPro"/>
</dbReference>
<protein>
    <submittedName>
        <fullName evidence="3">Prefoldin beta-like protein</fullName>
    </submittedName>
</protein>
<dbReference type="OMA" id="CFKMIGG"/>
<dbReference type="SUPFAM" id="SSF46579">
    <property type="entry name" value="Prefoldin"/>
    <property type="match status" value="1"/>
</dbReference>
<dbReference type="AlphaFoldDB" id="A0A1Y2FGY5"/>
<evidence type="ECO:0000256" key="1">
    <source>
        <dbReference type="ARBA" id="ARBA00008045"/>
    </source>
</evidence>
<dbReference type="InterPro" id="IPR009053">
    <property type="entry name" value="Prefoldin"/>
</dbReference>
<sequence length="111" mass="12763">MSTPQPDLQTQYNNYKNTLQNIAAKIGDLETESDEHTLVIQTLEPLPESRTCYRMINGTLAKQTVKDVLPTLKTNKEGLTSVMDTLLKQYKTTEDQFNKFQKDNKIKVVRQ</sequence>
<dbReference type="GO" id="GO:0016272">
    <property type="term" value="C:prefoldin complex"/>
    <property type="evidence" value="ECO:0007669"/>
    <property type="project" value="InterPro"/>
</dbReference>
<reference evidence="3 4" key="1">
    <citation type="submission" date="2016-07" db="EMBL/GenBank/DDBJ databases">
        <title>Pervasive Adenine N6-methylation of Active Genes in Fungi.</title>
        <authorList>
            <consortium name="DOE Joint Genome Institute"/>
            <person name="Mondo S.J."/>
            <person name="Dannebaum R.O."/>
            <person name="Kuo R.C."/>
            <person name="Labutti K."/>
            <person name="Haridas S."/>
            <person name="Kuo A."/>
            <person name="Salamov A."/>
            <person name="Ahrendt S.R."/>
            <person name="Lipzen A."/>
            <person name="Sullivan W."/>
            <person name="Andreopoulos W.B."/>
            <person name="Clum A."/>
            <person name="Lindquist E."/>
            <person name="Daum C."/>
            <person name="Ramamoorthy G.K."/>
            <person name="Gryganskyi A."/>
            <person name="Culley D."/>
            <person name="Magnuson J.K."/>
            <person name="James T.Y."/>
            <person name="O'Malley M.A."/>
            <person name="Stajich J.E."/>
            <person name="Spatafora J.W."/>
            <person name="Visel A."/>
            <person name="Grigoriev I.V."/>
        </authorList>
    </citation>
    <scope>NUCLEOTIDE SEQUENCE [LARGE SCALE GENOMIC DNA]</scope>
    <source>
        <strain evidence="3 4">12-1054</strain>
    </source>
</reference>
<organism evidence="3 4">
    <name type="scientific">Protomyces lactucae-debilis</name>
    <dbReference type="NCBI Taxonomy" id="2754530"/>
    <lineage>
        <taxon>Eukaryota</taxon>
        <taxon>Fungi</taxon>
        <taxon>Dikarya</taxon>
        <taxon>Ascomycota</taxon>
        <taxon>Taphrinomycotina</taxon>
        <taxon>Taphrinomycetes</taxon>
        <taxon>Taphrinales</taxon>
        <taxon>Protomycetaceae</taxon>
        <taxon>Protomyces</taxon>
    </lineage>
</organism>
<evidence type="ECO:0000256" key="2">
    <source>
        <dbReference type="ARBA" id="ARBA00023186"/>
    </source>
</evidence>
<dbReference type="CDD" id="cd23163">
    <property type="entry name" value="Prefoldin_2"/>
    <property type="match status" value="1"/>
</dbReference>
<dbReference type="InterPro" id="IPR027235">
    <property type="entry name" value="PFD2"/>
</dbReference>
<evidence type="ECO:0000313" key="3">
    <source>
        <dbReference type="EMBL" id="ORY82664.1"/>
    </source>
</evidence>
<dbReference type="STRING" id="56484.A0A1Y2FGY5"/>